<dbReference type="SMART" id="SM00387">
    <property type="entry name" value="HATPase_c"/>
    <property type="match status" value="1"/>
</dbReference>
<keyword evidence="8 9" id="KW-0472">Membrane</keyword>
<organism evidence="12 13">
    <name type="scientific">Candidatus Gemmiger excrementipullorum</name>
    <dbReference type="NCBI Taxonomy" id="2838610"/>
    <lineage>
        <taxon>Bacteria</taxon>
        <taxon>Bacillati</taxon>
        <taxon>Bacillota</taxon>
        <taxon>Clostridia</taxon>
        <taxon>Eubacteriales</taxon>
        <taxon>Gemmiger</taxon>
    </lineage>
</organism>
<name>A0A9D1Y0J7_9FIRM</name>
<dbReference type="AlphaFoldDB" id="A0A9D1Y0J7"/>
<evidence type="ECO:0000259" key="10">
    <source>
        <dbReference type="PROSITE" id="PS50109"/>
    </source>
</evidence>
<comment type="caution">
    <text evidence="12">The sequence shown here is derived from an EMBL/GenBank/DDBJ whole genome shotgun (WGS) entry which is preliminary data.</text>
</comment>
<dbReference type="Pfam" id="PF00512">
    <property type="entry name" value="HisKA"/>
    <property type="match status" value="1"/>
</dbReference>
<accession>A0A9D1Y0J7</accession>
<dbReference type="PROSITE" id="PS50885">
    <property type="entry name" value="HAMP"/>
    <property type="match status" value="1"/>
</dbReference>
<dbReference type="InterPro" id="IPR036890">
    <property type="entry name" value="HATPase_C_sf"/>
</dbReference>
<dbReference type="Pfam" id="PF00672">
    <property type="entry name" value="HAMP"/>
    <property type="match status" value="1"/>
</dbReference>
<dbReference type="SMART" id="SM00388">
    <property type="entry name" value="HisKA"/>
    <property type="match status" value="1"/>
</dbReference>
<evidence type="ECO:0000313" key="13">
    <source>
        <dbReference type="Proteomes" id="UP000886751"/>
    </source>
</evidence>
<evidence type="ECO:0000256" key="7">
    <source>
        <dbReference type="ARBA" id="ARBA00023012"/>
    </source>
</evidence>
<evidence type="ECO:0000256" key="3">
    <source>
        <dbReference type="ARBA" id="ARBA00012438"/>
    </source>
</evidence>
<dbReference type="Gene3D" id="3.30.565.10">
    <property type="entry name" value="Histidine kinase-like ATPase, C-terminal domain"/>
    <property type="match status" value="1"/>
</dbReference>
<dbReference type="Gene3D" id="6.10.340.10">
    <property type="match status" value="1"/>
</dbReference>
<dbReference type="SUPFAM" id="SSF158472">
    <property type="entry name" value="HAMP domain-like"/>
    <property type="match status" value="1"/>
</dbReference>
<reference evidence="12" key="1">
    <citation type="journal article" date="2021" name="PeerJ">
        <title>Extensive microbial diversity within the chicken gut microbiome revealed by metagenomics and culture.</title>
        <authorList>
            <person name="Gilroy R."/>
            <person name="Ravi A."/>
            <person name="Getino M."/>
            <person name="Pursley I."/>
            <person name="Horton D.L."/>
            <person name="Alikhan N.F."/>
            <person name="Baker D."/>
            <person name="Gharbi K."/>
            <person name="Hall N."/>
            <person name="Watson M."/>
            <person name="Adriaenssens E.M."/>
            <person name="Foster-Nyarko E."/>
            <person name="Jarju S."/>
            <person name="Secka A."/>
            <person name="Antonio M."/>
            <person name="Oren A."/>
            <person name="Chaudhuri R.R."/>
            <person name="La Ragione R."/>
            <person name="Hildebrand F."/>
            <person name="Pallen M.J."/>
        </authorList>
    </citation>
    <scope>NUCLEOTIDE SEQUENCE</scope>
    <source>
        <strain evidence="12">ChiHecec2B26-7398</strain>
    </source>
</reference>
<dbReference type="PANTHER" id="PTHR43547:SF2">
    <property type="entry name" value="HYBRID SIGNAL TRANSDUCTION HISTIDINE KINASE C"/>
    <property type="match status" value="1"/>
</dbReference>
<dbReference type="InterPro" id="IPR003661">
    <property type="entry name" value="HisK_dim/P_dom"/>
</dbReference>
<dbReference type="CDD" id="cd00082">
    <property type="entry name" value="HisKA"/>
    <property type="match status" value="1"/>
</dbReference>
<evidence type="ECO:0000256" key="9">
    <source>
        <dbReference type="SAM" id="Phobius"/>
    </source>
</evidence>
<evidence type="ECO:0000256" key="4">
    <source>
        <dbReference type="ARBA" id="ARBA00022553"/>
    </source>
</evidence>
<evidence type="ECO:0000256" key="5">
    <source>
        <dbReference type="ARBA" id="ARBA00022679"/>
    </source>
</evidence>
<dbReference type="InterPro" id="IPR005467">
    <property type="entry name" value="His_kinase_dom"/>
</dbReference>
<evidence type="ECO:0000256" key="2">
    <source>
        <dbReference type="ARBA" id="ARBA00004370"/>
    </source>
</evidence>
<comment type="subcellular location">
    <subcellularLocation>
        <location evidence="2">Membrane</location>
    </subcellularLocation>
</comment>
<dbReference type="FunFam" id="3.30.565.10:FF:000006">
    <property type="entry name" value="Sensor histidine kinase WalK"/>
    <property type="match status" value="1"/>
</dbReference>
<dbReference type="InterPro" id="IPR036097">
    <property type="entry name" value="HisK_dim/P_sf"/>
</dbReference>
<evidence type="ECO:0000256" key="8">
    <source>
        <dbReference type="ARBA" id="ARBA00023136"/>
    </source>
</evidence>
<keyword evidence="6 12" id="KW-0418">Kinase</keyword>
<dbReference type="CDD" id="cd06225">
    <property type="entry name" value="HAMP"/>
    <property type="match status" value="1"/>
</dbReference>
<proteinExistence type="predicted"/>
<comment type="catalytic activity">
    <reaction evidence="1">
        <text>ATP + protein L-histidine = ADP + protein N-phospho-L-histidine.</text>
        <dbReference type="EC" id="2.7.13.3"/>
    </reaction>
</comment>
<dbReference type="EMBL" id="DXEI01000090">
    <property type="protein sequence ID" value="HIX95013.1"/>
    <property type="molecule type" value="Genomic_DNA"/>
</dbReference>
<protein>
    <recommendedName>
        <fullName evidence="3">histidine kinase</fullName>
        <ecNumber evidence="3">2.7.13.3</ecNumber>
    </recommendedName>
</protein>
<dbReference type="Pfam" id="PF02518">
    <property type="entry name" value="HATPase_c"/>
    <property type="match status" value="1"/>
</dbReference>
<evidence type="ECO:0000259" key="11">
    <source>
        <dbReference type="PROSITE" id="PS50885"/>
    </source>
</evidence>
<dbReference type="InterPro" id="IPR004358">
    <property type="entry name" value="Sig_transdc_His_kin-like_C"/>
</dbReference>
<dbReference type="PRINTS" id="PR00344">
    <property type="entry name" value="BCTRLSENSOR"/>
</dbReference>
<keyword evidence="7" id="KW-0902">Two-component regulatory system</keyword>
<gene>
    <name evidence="12" type="ORF">H9846_06110</name>
</gene>
<reference evidence="12" key="2">
    <citation type="submission" date="2021-04" db="EMBL/GenBank/DDBJ databases">
        <authorList>
            <person name="Gilroy R."/>
        </authorList>
    </citation>
    <scope>NUCLEOTIDE SEQUENCE</scope>
    <source>
        <strain evidence="12">ChiHecec2B26-7398</strain>
    </source>
</reference>
<dbReference type="InterPro" id="IPR003660">
    <property type="entry name" value="HAMP_dom"/>
</dbReference>
<dbReference type="EC" id="2.7.13.3" evidence="3"/>
<evidence type="ECO:0000313" key="12">
    <source>
        <dbReference type="EMBL" id="HIX95013.1"/>
    </source>
</evidence>
<dbReference type="GO" id="GO:0000155">
    <property type="term" value="F:phosphorelay sensor kinase activity"/>
    <property type="evidence" value="ECO:0007669"/>
    <property type="project" value="InterPro"/>
</dbReference>
<dbReference type="Gene3D" id="1.10.287.130">
    <property type="match status" value="1"/>
</dbReference>
<keyword evidence="9" id="KW-0812">Transmembrane</keyword>
<dbReference type="GO" id="GO:0016020">
    <property type="term" value="C:membrane"/>
    <property type="evidence" value="ECO:0007669"/>
    <property type="project" value="UniProtKB-SubCell"/>
</dbReference>
<dbReference type="InterPro" id="IPR003594">
    <property type="entry name" value="HATPase_dom"/>
</dbReference>
<keyword evidence="9" id="KW-1133">Transmembrane helix</keyword>
<dbReference type="PANTHER" id="PTHR43547">
    <property type="entry name" value="TWO-COMPONENT HISTIDINE KINASE"/>
    <property type="match status" value="1"/>
</dbReference>
<evidence type="ECO:0000256" key="6">
    <source>
        <dbReference type="ARBA" id="ARBA00022777"/>
    </source>
</evidence>
<keyword evidence="4" id="KW-0597">Phosphoprotein</keyword>
<dbReference type="Proteomes" id="UP000886751">
    <property type="component" value="Unassembled WGS sequence"/>
</dbReference>
<keyword evidence="5" id="KW-0808">Transferase</keyword>
<dbReference type="FunFam" id="1.10.287.130:FF:000001">
    <property type="entry name" value="Two-component sensor histidine kinase"/>
    <property type="match status" value="1"/>
</dbReference>
<feature type="transmembrane region" description="Helical" evidence="9">
    <location>
        <begin position="177"/>
        <end position="200"/>
    </location>
</feature>
<dbReference type="PROSITE" id="PS50109">
    <property type="entry name" value="HIS_KIN"/>
    <property type="match status" value="1"/>
</dbReference>
<sequence length="479" mass="51750">MSRRNTISREFFSTIAAVLVLGLGFMCAIQTALSAAYFVNERKTALTAILDGATALSERFAEAGYIVTAPLGTDRADSARSGYELFNTASGAMVFVADENGTVLLHTRGGGFTAQPVPREILAQMDAGQDLFVAGTLDGVYDGKYYTAGRRIDMGGTAGYLFAASPMDALGAYVGDMLIMFGISAAAILLLCSLLCWVLARRITGPIEDISDAARRLGSGDFTARAPVDGCVELADFATTFNNMAARLQTIDNSRGQFMGNIAHELRTPMTTIKGFIDGMLDGTIPPEENRHYLTIVSQETGRLARLVQNMLDITKLEAGEVPVHARSYDLWKTVNDVVFSDEQRIEDGKIDIQGLGGPPLAIYADPDFVHQIVYNIVDNAIKFTPEGGAITFSAQKSKDGKMVEVRIENTGAGIAAEALPFVFERFYKEDRSRGMNTRGSGLGLHICKILVNLSGGQIHAESEEGKWCRFVFTLPAGR</sequence>
<feature type="domain" description="Histidine kinase" evidence="10">
    <location>
        <begin position="261"/>
        <end position="479"/>
    </location>
</feature>
<dbReference type="SUPFAM" id="SSF47384">
    <property type="entry name" value="Homodimeric domain of signal transducing histidine kinase"/>
    <property type="match status" value="1"/>
</dbReference>
<dbReference type="SUPFAM" id="SSF55874">
    <property type="entry name" value="ATPase domain of HSP90 chaperone/DNA topoisomerase II/histidine kinase"/>
    <property type="match status" value="1"/>
</dbReference>
<evidence type="ECO:0000256" key="1">
    <source>
        <dbReference type="ARBA" id="ARBA00000085"/>
    </source>
</evidence>
<feature type="domain" description="HAMP" evidence="11">
    <location>
        <begin position="201"/>
        <end position="253"/>
    </location>
</feature>
<dbReference type="SMART" id="SM00304">
    <property type="entry name" value="HAMP"/>
    <property type="match status" value="1"/>
</dbReference>